<keyword evidence="1" id="KW-0732">Signal</keyword>
<dbReference type="PROSITE" id="PS51695">
    <property type="entry name" value="SEDOLISIN"/>
    <property type="match status" value="1"/>
</dbReference>
<gene>
    <name evidence="3" type="ORF">CQW44_23915</name>
</gene>
<comment type="caution">
    <text evidence="3">The sequence shown here is derived from an EMBL/GenBank/DDBJ whole genome shotgun (WGS) entry which is preliminary data.</text>
</comment>
<proteinExistence type="predicted"/>
<dbReference type="SUPFAM" id="SSF52743">
    <property type="entry name" value="Subtilisin-like"/>
    <property type="match status" value="1"/>
</dbReference>
<sequence length="449" mass="44899">MRTTNSPHISGRWRRIGSAAAAATALALAGFGAAAQADAATPHKISAQTIATQVAKAHVQTTNACATTAKKGYASCDALRVTGGTTAFMEKQAAVKGVAPATIKPNASSGTPTGYGPSDLQSAYGLASAASSKGSGETVAIVDAYDDPNAAADLATYRSYYGLSACTTSNGCFKKVSQTGSTTSLPSADSGWAGEISLDLDMVSATCPNCNILLVEAKSASMTNLGTAVNEAVKLGAKYVSNSYGGSESSSDSSYDSSYYNHAGVVITASAGDEGYGAEYPAGSQYVTAVGGTALKKASNTRGWSESVWNTSSTEGTGSGCSAYDAKPSWQTDTGCGKRMIADVSAVADPATGVSVYDSYGADGTGWNTYGGTSASSPLIASVYALAGTPSSGSYPAKFPYAKAGTSALNDVTSGSNGSCSTSYFCTARSGYDGPTGLGTPEGVSAFTG</sequence>
<dbReference type="PANTHER" id="PTHR14218:SF15">
    <property type="entry name" value="TRIPEPTIDYL-PEPTIDASE 1"/>
    <property type="match status" value="1"/>
</dbReference>
<dbReference type="InterPro" id="IPR050819">
    <property type="entry name" value="Tripeptidyl-peptidase_I"/>
</dbReference>
<reference evidence="3 4" key="1">
    <citation type="submission" date="2017-10" db="EMBL/GenBank/DDBJ databases">
        <title>Draft genome of actinobacteria isolated from guarana (Paullinia cupana (Mart.) Ducke.</title>
        <authorList>
            <person name="Siqueira K.A."/>
            <person name="Liotti R.G."/>
            <person name="Mendes T.A."/>
            <person name="Soares M.A."/>
        </authorList>
    </citation>
    <scope>NUCLEOTIDE SEQUENCE [LARGE SCALE GENOMIC DNA]</scope>
    <source>
        <strain evidence="3 4">199</strain>
    </source>
</reference>
<dbReference type="EMBL" id="PDES01000011">
    <property type="protein sequence ID" value="RRQ83502.1"/>
    <property type="molecule type" value="Genomic_DNA"/>
</dbReference>
<protein>
    <submittedName>
        <fullName evidence="3">Peptidase S8</fullName>
    </submittedName>
</protein>
<evidence type="ECO:0000313" key="3">
    <source>
        <dbReference type="EMBL" id="RRQ83502.1"/>
    </source>
</evidence>
<evidence type="ECO:0000313" key="4">
    <source>
        <dbReference type="Proteomes" id="UP000276379"/>
    </source>
</evidence>
<name>A0A3R8RI04_9ACTN</name>
<dbReference type="InterPro" id="IPR036852">
    <property type="entry name" value="Peptidase_S8/S53_dom_sf"/>
</dbReference>
<feature type="domain" description="Peptidase S53" evidence="2">
    <location>
        <begin position="114"/>
        <end position="449"/>
    </location>
</feature>
<evidence type="ECO:0000259" key="2">
    <source>
        <dbReference type="PROSITE" id="PS51695"/>
    </source>
</evidence>
<dbReference type="RefSeq" id="WP_125214222.1">
    <property type="nucleotide sequence ID" value="NZ_PDES01000011.1"/>
</dbReference>
<dbReference type="GO" id="GO:0006508">
    <property type="term" value="P:proteolysis"/>
    <property type="evidence" value="ECO:0007669"/>
    <property type="project" value="InterPro"/>
</dbReference>
<dbReference type="Proteomes" id="UP000276379">
    <property type="component" value="Unassembled WGS sequence"/>
</dbReference>
<dbReference type="Gene3D" id="3.40.50.200">
    <property type="entry name" value="Peptidase S8/S53 domain"/>
    <property type="match status" value="1"/>
</dbReference>
<dbReference type="GO" id="GO:0004252">
    <property type="term" value="F:serine-type endopeptidase activity"/>
    <property type="evidence" value="ECO:0007669"/>
    <property type="project" value="InterPro"/>
</dbReference>
<accession>A0A3R8RI04</accession>
<dbReference type="AlphaFoldDB" id="A0A3R8RI04"/>
<keyword evidence="4" id="KW-1185">Reference proteome</keyword>
<organism evidence="3 4">
    <name type="scientific">Streptomyces griseofuscus</name>
    <dbReference type="NCBI Taxonomy" id="146922"/>
    <lineage>
        <taxon>Bacteria</taxon>
        <taxon>Bacillati</taxon>
        <taxon>Actinomycetota</taxon>
        <taxon>Actinomycetes</taxon>
        <taxon>Kitasatosporales</taxon>
        <taxon>Streptomycetaceae</taxon>
        <taxon>Streptomyces</taxon>
    </lineage>
</organism>
<dbReference type="PANTHER" id="PTHR14218">
    <property type="entry name" value="PROTEASE S8 TRIPEPTIDYL PEPTIDASE I CLN2"/>
    <property type="match status" value="1"/>
</dbReference>
<dbReference type="InterPro" id="IPR030400">
    <property type="entry name" value="Sedolisin_dom"/>
</dbReference>
<feature type="chain" id="PRO_5018704639" evidence="1">
    <location>
        <begin position="40"/>
        <end position="449"/>
    </location>
</feature>
<feature type="signal peptide" evidence="1">
    <location>
        <begin position="1"/>
        <end position="39"/>
    </location>
</feature>
<dbReference type="GO" id="GO:0008240">
    <property type="term" value="F:tripeptidyl-peptidase activity"/>
    <property type="evidence" value="ECO:0007669"/>
    <property type="project" value="TreeGrafter"/>
</dbReference>
<evidence type="ECO:0000256" key="1">
    <source>
        <dbReference type="SAM" id="SignalP"/>
    </source>
</evidence>